<name>A0A1I1C5Z2_9PSEU</name>
<reference evidence="3" key="1">
    <citation type="submission" date="2016-10" db="EMBL/GenBank/DDBJ databases">
        <authorList>
            <person name="Varghese N."/>
            <person name="Submissions S."/>
        </authorList>
    </citation>
    <scope>NUCLEOTIDE SEQUENCE [LARGE SCALE GENOMIC DNA]</scope>
    <source>
        <strain evidence="3">CGMCC 4.3568</strain>
    </source>
</reference>
<dbReference type="STRING" id="490629.SAMN05216266_119112"/>
<evidence type="ECO:0000256" key="1">
    <source>
        <dbReference type="SAM" id="Phobius"/>
    </source>
</evidence>
<dbReference type="Proteomes" id="UP000243799">
    <property type="component" value="Unassembled WGS sequence"/>
</dbReference>
<dbReference type="AlphaFoldDB" id="A0A1I1C5Z2"/>
<dbReference type="EMBL" id="FOKG01000019">
    <property type="protein sequence ID" value="SFB56210.1"/>
    <property type="molecule type" value="Genomic_DNA"/>
</dbReference>
<protein>
    <recommendedName>
        <fullName evidence="4">DUF2269 domain-containing protein</fullName>
    </recommendedName>
</protein>
<keyword evidence="1" id="KW-1133">Transmembrane helix</keyword>
<evidence type="ECO:0008006" key="4">
    <source>
        <dbReference type="Google" id="ProtNLM"/>
    </source>
</evidence>
<keyword evidence="1" id="KW-0812">Transmembrane</keyword>
<feature type="transmembrane region" description="Helical" evidence="1">
    <location>
        <begin position="25"/>
        <end position="48"/>
    </location>
</feature>
<feature type="transmembrane region" description="Helical" evidence="1">
    <location>
        <begin position="143"/>
        <end position="168"/>
    </location>
</feature>
<proteinExistence type="predicted"/>
<evidence type="ECO:0000313" key="3">
    <source>
        <dbReference type="Proteomes" id="UP000243799"/>
    </source>
</evidence>
<sequence>MQQQIAAPHAPRVPRLTPGARKAVVILHVISSVGWLGLNLGTLTLSVIGLTTSSADRQHAAFGALAMLGESLLIPMSLTAFGTGLVLAFGTRWGLVRYWWVLVKFVLTLIAVVLIPLSLLPGIREVADTVGGTPPGQLVDLGAGAADLIVAGCVSTAMYTASVVLSVLKPRRRTRWGRN</sequence>
<organism evidence="2 3">
    <name type="scientific">Amycolatopsis marina</name>
    <dbReference type="NCBI Taxonomy" id="490629"/>
    <lineage>
        <taxon>Bacteria</taxon>
        <taxon>Bacillati</taxon>
        <taxon>Actinomycetota</taxon>
        <taxon>Actinomycetes</taxon>
        <taxon>Pseudonocardiales</taxon>
        <taxon>Pseudonocardiaceae</taxon>
        <taxon>Amycolatopsis</taxon>
    </lineage>
</organism>
<keyword evidence="3" id="KW-1185">Reference proteome</keyword>
<dbReference type="RefSeq" id="WP_091676758.1">
    <property type="nucleotide sequence ID" value="NZ_FOKG01000019.1"/>
</dbReference>
<dbReference type="OrthoDB" id="8082651at2"/>
<feature type="transmembrane region" description="Helical" evidence="1">
    <location>
        <begin position="60"/>
        <end position="89"/>
    </location>
</feature>
<keyword evidence="1" id="KW-0472">Membrane</keyword>
<evidence type="ECO:0000313" key="2">
    <source>
        <dbReference type="EMBL" id="SFB56210.1"/>
    </source>
</evidence>
<feature type="transmembrane region" description="Helical" evidence="1">
    <location>
        <begin position="101"/>
        <end position="123"/>
    </location>
</feature>
<gene>
    <name evidence="2" type="ORF">SAMN05216266_119112</name>
</gene>
<accession>A0A1I1C5Z2</accession>